<accession>A0AAD5CBW2</accession>
<sequence length="112" mass="12578">MDECFVPIMDERSGVNRIHNVVYNCGSNFRKLDFSGFVTAILEKGGELISAASIRIHGNWLPEMPFSGTSNMYRRQGMCRRILNANEAVACNKKACFKHLCTKTSYTSILHG</sequence>
<feature type="domain" description="Increased DNA methylation 1 C-terminal" evidence="1">
    <location>
        <begin position="5"/>
        <end position="88"/>
    </location>
</feature>
<dbReference type="EMBL" id="JAMZMK010008668">
    <property type="protein sequence ID" value="KAI7739143.1"/>
    <property type="molecule type" value="Genomic_DNA"/>
</dbReference>
<gene>
    <name evidence="2" type="ORF">M8C21_032725</name>
</gene>
<reference evidence="2" key="1">
    <citation type="submission" date="2022-06" db="EMBL/GenBank/DDBJ databases">
        <title>Uncovering the hologenomic basis of an extraordinary plant invasion.</title>
        <authorList>
            <person name="Bieker V.C."/>
            <person name="Martin M.D."/>
            <person name="Gilbert T."/>
            <person name="Hodgins K."/>
            <person name="Battlay P."/>
            <person name="Petersen B."/>
            <person name="Wilson J."/>
        </authorList>
    </citation>
    <scope>NUCLEOTIDE SEQUENCE</scope>
    <source>
        <strain evidence="2">AA19_3_7</strain>
        <tissue evidence="2">Leaf</tissue>
    </source>
</reference>
<dbReference type="Pfam" id="PF23209">
    <property type="entry name" value="IDM1_C"/>
    <property type="match status" value="1"/>
</dbReference>
<name>A0AAD5CBW2_AMBAR</name>
<feature type="non-terminal residue" evidence="2">
    <location>
        <position position="1"/>
    </location>
</feature>
<protein>
    <recommendedName>
        <fullName evidence="1">Increased DNA methylation 1 C-terminal domain-containing protein</fullName>
    </recommendedName>
</protein>
<dbReference type="InterPro" id="IPR056511">
    <property type="entry name" value="IDM1_C"/>
</dbReference>
<dbReference type="AlphaFoldDB" id="A0AAD5CBW2"/>
<proteinExistence type="predicted"/>
<dbReference type="PANTHER" id="PTHR46508:SF3">
    <property type="entry name" value="ACYL-COA N-ACYLTRANSFERASE WITH RING_FYVE_PHD-TYPE ZINC FINGER PROTEIN"/>
    <property type="match status" value="1"/>
</dbReference>
<evidence type="ECO:0000313" key="2">
    <source>
        <dbReference type="EMBL" id="KAI7739143.1"/>
    </source>
</evidence>
<dbReference type="PANTHER" id="PTHR46508">
    <property type="entry name" value="PHD FINGER FAMILY PROTEIN"/>
    <property type="match status" value="1"/>
</dbReference>
<comment type="caution">
    <text evidence="2">The sequence shown here is derived from an EMBL/GenBank/DDBJ whole genome shotgun (WGS) entry which is preliminary data.</text>
</comment>
<keyword evidence="3" id="KW-1185">Reference proteome</keyword>
<evidence type="ECO:0000259" key="1">
    <source>
        <dbReference type="Pfam" id="PF23209"/>
    </source>
</evidence>
<evidence type="ECO:0000313" key="3">
    <source>
        <dbReference type="Proteomes" id="UP001206925"/>
    </source>
</evidence>
<organism evidence="2 3">
    <name type="scientific">Ambrosia artemisiifolia</name>
    <name type="common">Common ragweed</name>
    <dbReference type="NCBI Taxonomy" id="4212"/>
    <lineage>
        <taxon>Eukaryota</taxon>
        <taxon>Viridiplantae</taxon>
        <taxon>Streptophyta</taxon>
        <taxon>Embryophyta</taxon>
        <taxon>Tracheophyta</taxon>
        <taxon>Spermatophyta</taxon>
        <taxon>Magnoliopsida</taxon>
        <taxon>eudicotyledons</taxon>
        <taxon>Gunneridae</taxon>
        <taxon>Pentapetalae</taxon>
        <taxon>asterids</taxon>
        <taxon>campanulids</taxon>
        <taxon>Asterales</taxon>
        <taxon>Asteraceae</taxon>
        <taxon>Asteroideae</taxon>
        <taxon>Heliantheae alliance</taxon>
        <taxon>Heliantheae</taxon>
        <taxon>Ambrosia</taxon>
    </lineage>
</organism>
<dbReference type="Proteomes" id="UP001206925">
    <property type="component" value="Unassembled WGS sequence"/>
</dbReference>